<sequence length="51" mass="5804">MNKTRPSSTISARRKSPDWTNGLRRLYDSVVEEPLPDSFADLLNKLDNQNG</sequence>
<comment type="caution">
    <text evidence="2">The sequence shown here is derived from an EMBL/GenBank/DDBJ whole genome shotgun (WGS) entry which is preliminary data.</text>
</comment>
<dbReference type="Pfam" id="PF18557">
    <property type="entry name" value="NepR"/>
    <property type="match status" value="1"/>
</dbReference>
<name>A0ABV8RNT8_9SPHN</name>
<dbReference type="EMBL" id="JBHSDR010000003">
    <property type="protein sequence ID" value="MFC4294220.1"/>
    <property type="molecule type" value="Genomic_DNA"/>
</dbReference>
<keyword evidence="3" id="KW-1185">Reference proteome</keyword>
<gene>
    <name evidence="2" type="ORF">ACFO0A_04015</name>
</gene>
<proteinExistence type="predicted"/>
<reference evidence="3" key="1">
    <citation type="journal article" date="2019" name="Int. J. Syst. Evol. Microbiol.">
        <title>The Global Catalogue of Microorganisms (GCM) 10K type strain sequencing project: providing services to taxonomists for standard genome sequencing and annotation.</title>
        <authorList>
            <consortium name="The Broad Institute Genomics Platform"/>
            <consortium name="The Broad Institute Genome Sequencing Center for Infectious Disease"/>
            <person name="Wu L."/>
            <person name="Ma J."/>
        </authorList>
    </citation>
    <scope>NUCLEOTIDE SEQUENCE [LARGE SCALE GENOMIC DNA]</scope>
    <source>
        <strain evidence="3">CGMCC 1.12989</strain>
    </source>
</reference>
<evidence type="ECO:0000313" key="2">
    <source>
        <dbReference type="EMBL" id="MFC4294220.1"/>
    </source>
</evidence>
<organism evidence="2 3">
    <name type="scientific">Novosphingobium tardum</name>
    <dbReference type="NCBI Taxonomy" id="1538021"/>
    <lineage>
        <taxon>Bacteria</taxon>
        <taxon>Pseudomonadati</taxon>
        <taxon>Pseudomonadota</taxon>
        <taxon>Alphaproteobacteria</taxon>
        <taxon>Sphingomonadales</taxon>
        <taxon>Sphingomonadaceae</taxon>
        <taxon>Novosphingobium</taxon>
    </lineage>
</organism>
<dbReference type="InterPro" id="IPR041649">
    <property type="entry name" value="NepR"/>
</dbReference>
<feature type="domain" description="Anti-sigma factor NepR" evidence="1">
    <location>
        <begin position="17"/>
        <end position="49"/>
    </location>
</feature>
<accession>A0ABV8RNT8</accession>
<protein>
    <submittedName>
        <fullName evidence="2">NepR family anti-sigma factor</fullName>
    </submittedName>
</protein>
<dbReference type="RefSeq" id="WP_379537680.1">
    <property type="nucleotide sequence ID" value="NZ_JBHSDR010000003.1"/>
</dbReference>
<evidence type="ECO:0000313" key="3">
    <source>
        <dbReference type="Proteomes" id="UP001595828"/>
    </source>
</evidence>
<dbReference type="Proteomes" id="UP001595828">
    <property type="component" value="Unassembled WGS sequence"/>
</dbReference>
<evidence type="ECO:0000259" key="1">
    <source>
        <dbReference type="Pfam" id="PF18557"/>
    </source>
</evidence>